<accession>A0A101RJT7</accession>
<evidence type="ECO:0000256" key="1">
    <source>
        <dbReference type="SAM" id="MobiDB-lite"/>
    </source>
</evidence>
<dbReference type="EMBL" id="LMWU01000088">
    <property type="protein sequence ID" value="KUN53011.1"/>
    <property type="molecule type" value="Genomic_DNA"/>
</dbReference>
<feature type="compositionally biased region" description="Polar residues" evidence="1">
    <location>
        <begin position="1"/>
        <end position="16"/>
    </location>
</feature>
<name>A0A101RJT7_9ACTN</name>
<evidence type="ECO:0000313" key="3">
    <source>
        <dbReference type="Proteomes" id="UP000053669"/>
    </source>
</evidence>
<feature type="region of interest" description="Disordered" evidence="1">
    <location>
        <begin position="1"/>
        <end position="20"/>
    </location>
</feature>
<proteinExistence type="predicted"/>
<reference evidence="2 3" key="1">
    <citation type="submission" date="2015-10" db="EMBL/GenBank/DDBJ databases">
        <title>Draft genome sequence of Streptomyces canus DSM 40017, type strain for the species Streptomyces canus.</title>
        <authorList>
            <person name="Ruckert C."/>
            <person name="Winkler A."/>
            <person name="Kalinowski J."/>
            <person name="Kampfer P."/>
            <person name="Glaeser S."/>
        </authorList>
    </citation>
    <scope>NUCLEOTIDE SEQUENCE [LARGE SCALE GENOMIC DNA]</scope>
    <source>
        <strain evidence="2 3">DSM 40017</strain>
    </source>
</reference>
<gene>
    <name evidence="2" type="ORF">AQJ46_50645</name>
</gene>
<comment type="caution">
    <text evidence="2">The sequence shown here is derived from an EMBL/GenBank/DDBJ whole genome shotgun (WGS) entry which is preliminary data.</text>
</comment>
<dbReference type="Proteomes" id="UP000053669">
    <property type="component" value="Unassembled WGS sequence"/>
</dbReference>
<evidence type="ECO:0000313" key="2">
    <source>
        <dbReference type="EMBL" id="KUN53011.1"/>
    </source>
</evidence>
<organism evidence="2 3">
    <name type="scientific">Streptomyces canus</name>
    <dbReference type="NCBI Taxonomy" id="58343"/>
    <lineage>
        <taxon>Bacteria</taxon>
        <taxon>Bacillati</taxon>
        <taxon>Actinomycetota</taxon>
        <taxon>Actinomycetes</taxon>
        <taxon>Kitasatosporales</taxon>
        <taxon>Streptomycetaceae</taxon>
        <taxon>Streptomyces</taxon>
        <taxon>Streptomyces aurantiacus group</taxon>
    </lineage>
</organism>
<sequence length="61" mass="6820">MQLPQTMDDSTGLDLSQTDRGRFGRGVLAPFTAFLITPEVFATSRVPIWEPTMTTRTDDVM</sequence>
<protein>
    <submittedName>
        <fullName evidence="2">Uncharacterized protein</fullName>
    </submittedName>
</protein>
<dbReference type="AlphaFoldDB" id="A0A101RJT7"/>